<dbReference type="AlphaFoldDB" id="A0A0D0A9J9"/>
<protein>
    <submittedName>
        <fullName evidence="1">Uncharacterized protein</fullName>
    </submittedName>
</protein>
<dbReference type="HOGENOM" id="CLU_007337_4_0_1"/>
<dbReference type="EMBL" id="KN835698">
    <property type="protein sequence ID" value="KIK34824.1"/>
    <property type="molecule type" value="Genomic_DNA"/>
</dbReference>
<dbReference type="Proteomes" id="UP000054485">
    <property type="component" value="Unassembled WGS sequence"/>
</dbReference>
<dbReference type="OrthoDB" id="2669721at2759"/>
<organism evidence="1 2">
    <name type="scientific">Suillus luteus UH-Slu-Lm8-n1</name>
    <dbReference type="NCBI Taxonomy" id="930992"/>
    <lineage>
        <taxon>Eukaryota</taxon>
        <taxon>Fungi</taxon>
        <taxon>Dikarya</taxon>
        <taxon>Basidiomycota</taxon>
        <taxon>Agaricomycotina</taxon>
        <taxon>Agaricomycetes</taxon>
        <taxon>Agaricomycetidae</taxon>
        <taxon>Boletales</taxon>
        <taxon>Suillineae</taxon>
        <taxon>Suillaceae</taxon>
        <taxon>Suillus</taxon>
    </lineage>
</organism>
<gene>
    <name evidence="1" type="ORF">CY34DRAFT_26760</name>
</gene>
<reference evidence="1 2" key="1">
    <citation type="submission" date="2014-04" db="EMBL/GenBank/DDBJ databases">
        <authorList>
            <consortium name="DOE Joint Genome Institute"/>
            <person name="Kuo A."/>
            <person name="Ruytinx J."/>
            <person name="Rineau F."/>
            <person name="Colpaert J."/>
            <person name="Kohler A."/>
            <person name="Nagy L.G."/>
            <person name="Floudas D."/>
            <person name="Copeland A."/>
            <person name="Barry K.W."/>
            <person name="Cichocki N."/>
            <person name="Veneault-Fourrey C."/>
            <person name="LaButti K."/>
            <person name="Lindquist E.A."/>
            <person name="Lipzen A."/>
            <person name="Lundell T."/>
            <person name="Morin E."/>
            <person name="Murat C."/>
            <person name="Sun H."/>
            <person name="Tunlid A."/>
            <person name="Henrissat B."/>
            <person name="Grigoriev I.V."/>
            <person name="Hibbett D.S."/>
            <person name="Martin F."/>
            <person name="Nordberg H.P."/>
            <person name="Cantor M.N."/>
            <person name="Hua S.X."/>
        </authorList>
    </citation>
    <scope>NUCLEOTIDE SEQUENCE [LARGE SCALE GENOMIC DNA]</scope>
    <source>
        <strain evidence="1 2">UH-Slu-Lm8-n1</strain>
    </source>
</reference>
<sequence length="245" mass="27993">MEGIPDVYKDILHGKQYLDAYQSGKIKEGDPILMLSINSAQLYESKQSDCWVYIWVIFDHAPDERYQKKYVLPGGLIIWDGAHEISFTSHPFLFVAMADGPRMVFLTGLVGHHRKMGCHLYLFLWPHGGDTHPDIPIDHIPTARSFDYECNLECIIRCRNMAKYEQVRLQTGIMKPSIFCGFNTSQILPVPLCFGSDIMHDWTILMKETWKAHGTVVVDATSFLSGLFDYPPHNPTEKIHSGYKA</sequence>
<evidence type="ECO:0000313" key="2">
    <source>
        <dbReference type="Proteomes" id="UP000054485"/>
    </source>
</evidence>
<evidence type="ECO:0000313" key="1">
    <source>
        <dbReference type="EMBL" id="KIK34824.1"/>
    </source>
</evidence>
<keyword evidence="2" id="KW-1185">Reference proteome</keyword>
<dbReference type="InParanoid" id="A0A0D0A9J9"/>
<name>A0A0D0A9J9_9AGAM</name>
<reference evidence="2" key="2">
    <citation type="submission" date="2015-01" db="EMBL/GenBank/DDBJ databases">
        <title>Evolutionary Origins and Diversification of the Mycorrhizal Mutualists.</title>
        <authorList>
            <consortium name="DOE Joint Genome Institute"/>
            <consortium name="Mycorrhizal Genomics Consortium"/>
            <person name="Kohler A."/>
            <person name="Kuo A."/>
            <person name="Nagy L.G."/>
            <person name="Floudas D."/>
            <person name="Copeland A."/>
            <person name="Barry K.W."/>
            <person name="Cichocki N."/>
            <person name="Veneault-Fourrey C."/>
            <person name="LaButti K."/>
            <person name="Lindquist E.A."/>
            <person name="Lipzen A."/>
            <person name="Lundell T."/>
            <person name="Morin E."/>
            <person name="Murat C."/>
            <person name="Riley R."/>
            <person name="Ohm R."/>
            <person name="Sun H."/>
            <person name="Tunlid A."/>
            <person name="Henrissat B."/>
            <person name="Grigoriev I.V."/>
            <person name="Hibbett D.S."/>
            <person name="Martin F."/>
        </authorList>
    </citation>
    <scope>NUCLEOTIDE SEQUENCE [LARGE SCALE GENOMIC DNA]</scope>
    <source>
        <strain evidence="2">UH-Slu-Lm8-n1</strain>
    </source>
</reference>
<dbReference type="STRING" id="930992.A0A0D0A9J9"/>
<proteinExistence type="predicted"/>
<accession>A0A0D0A9J9</accession>